<evidence type="ECO:0000256" key="6">
    <source>
        <dbReference type="ARBA" id="ARBA00023295"/>
    </source>
</evidence>
<evidence type="ECO:0000256" key="7">
    <source>
        <dbReference type="ARBA" id="ARBA00023326"/>
    </source>
</evidence>
<keyword evidence="7" id="KW-0624">Polysaccharide degradation</keyword>
<keyword evidence="5" id="KW-0119">Carbohydrate metabolism</keyword>
<evidence type="ECO:0000259" key="9">
    <source>
        <dbReference type="Pfam" id="PF00150"/>
    </source>
</evidence>
<evidence type="ECO:0000313" key="11">
    <source>
        <dbReference type="Proteomes" id="UP001652338"/>
    </source>
</evidence>
<keyword evidence="4" id="KW-0136">Cellulose degradation</keyword>
<evidence type="ECO:0000256" key="1">
    <source>
        <dbReference type="ARBA" id="ARBA00000966"/>
    </source>
</evidence>
<dbReference type="Gene3D" id="3.20.20.80">
    <property type="entry name" value="Glycosidases"/>
    <property type="match status" value="1"/>
</dbReference>
<dbReference type="Proteomes" id="UP001652338">
    <property type="component" value="Unassembled WGS sequence"/>
</dbReference>
<dbReference type="GO" id="GO:0016787">
    <property type="term" value="F:hydrolase activity"/>
    <property type="evidence" value="ECO:0007669"/>
    <property type="project" value="UniProtKB-KW"/>
</dbReference>
<dbReference type="InterPro" id="IPR001547">
    <property type="entry name" value="Glyco_hydro_5"/>
</dbReference>
<keyword evidence="6 8" id="KW-0326">Glycosidase</keyword>
<dbReference type="Pfam" id="PF00150">
    <property type="entry name" value="Cellulase"/>
    <property type="match status" value="1"/>
</dbReference>
<evidence type="ECO:0000313" key="10">
    <source>
        <dbReference type="EMBL" id="MCU6726424.1"/>
    </source>
</evidence>
<keyword evidence="3 8" id="KW-0378">Hydrolase</keyword>
<dbReference type="SUPFAM" id="SSF51445">
    <property type="entry name" value="(Trans)glycosidases"/>
    <property type="match status" value="1"/>
</dbReference>
<comment type="catalytic activity">
    <reaction evidence="1">
        <text>Endohydrolysis of (1-&gt;4)-beta-D-glucosidic linkages in cellulose, lichenin and cereal beta-D-glucans.</text>
        <dbReference type="EC" id="3.2.1.4"/>
    </reaction>
</comment>
<evidence type="ECO:0000256" key="3">
    <source>
        <dbReference type="ARBA" id="ARBA00022801"/>
    </source>
</evidence>
<dbReference type="EMBL" id="JAOQKE010000025">
    <property type="protein sequence ID" value="MCU6726424.1"/>
    <property type="molecule type" value="Genomic_DNA"/>
</dbReference>
<reference evidence="10 11" key="1">
    <citation type="journal article" date="2021" name="ISME Commun">
        <title>Automated analysis of genomic sequences facilitates high-throughput and comprehensive description of bacteria.</title>
        <authorList>
            <person name="Hitch T.C.A."/>
        </authorList>
    </citation>
    <scope>NUCLEOTIDE SEQUENCE [LARGE SCALE GENOMIC DNA]</scope>
    <source>
        <strain evidence="10 11">Sanger_29</strain>
    </source>
</reference>
<gene>
    <name evidence="10" type="ORF">OCV47_13985</name>
</gene>
<dbReference type="RefSeq" id="WP_262655682.1">
    <property type="nucleotide sequence ID" value="NZ_JAOQKE010000025.1"/>
</dbReference>
<dbReference type="InterPro" id="IPR018087">
    <property type="entry name" value="Glyco_hydro_5_CS"/>
</dbReference>
<comment type="caution">
    <text evidence="10">The sequence shown here is derived from an EMBL/GenBank/DDBJ whole genome shotgun (WGS) entry which is preliminary data.</text>
</comment>
<dbReference type="InterPro" id="IPR017853">
    <property type="entry name" value="GH"/>
</dbReference>
<protein>
    <recommendedName>
        <fullName evidence="2">cellulase</fullName>
        <ecNumber evidence="2">3.2.1.4</ecNumber>
    </recommendedName>
</protein>
<sequence>MLTICILLGQGIVVSAAKTPVAAHGRLSVKGVDLIDAKGKKFQLRGISSHGINWDVGAPYVNKASFKTLRNDWGVNAVRLAMYTSEYNGYCAGGNKENLKKQVRNGIKYATDLGMYVIIDWHILKDGNPKKQLKEAKSFFDTMSVQYKNQKNVIYEICNEPNGCSWNTIRDYAEQIIKVIRQNDANAVIILGTPNWSQLGSEVANHPIKGYKNIMYSLHFYANEKNTVNICLRSWMRAERKDWQ</sequence>
<evidence type="ECO:0000256" key="2">
    <source>
        <dbReference type="ARBA" id="ARBA00012601"/>
    </source>
</evidence>
<proteinExistence type="inferred from homology"/>
<name>A0ABT2SPK0_9FIRM</name>
<dbReference type="PANTHER" id="PTHR34142:SF1">
    <property type="entry name" value="GLYCOSIDE HYDROLASE FAMILY 5 DOMAIN-CONTAINING PROTEIN"/>
    <property type="match status" value="1"/>
</dbReference>
<feature type="domain" description="Glycoside hydrolase family 5" evidence="9">
    <location>
        <begin position="36"/>
        <end position="226"/>
    </location>
</feature>
<organism evidence="10 11">
    <name type="scientific">Muricoprocola aceti</name>
    <dbReference type="NCBI Taxonomy" id="2981772"/>
    <lineage>
        <taxon>Bacteria</taxon>
        <taxon>Bacillati</taxon>
        <taxon>Bacillota</taxon>
        <taxon>Clostridia</taxon>
        <taxon>Lachnospirales</taxon>
        <taxon>Lachnospiraceae</taxon>
        <taxon>Muricoprocola</taxon>
    </lineage>
</organism>
<comment type="similarity">
    <text evidence="8">Belongs to the glycosyl hydrolase 5 (cellulase A) family.</text>
</comment>
<keyword evidence="11" id="KW-1185">Reference proteome</keyword>
<dbReference type="PANTHER" id="PTHR34142">
    <property type="entry name" value="ENDO-BETA-1,4-GLUCANASE A"/>
    <property type="match status" value="1"/>
</dbReference>
<dbReference type="EC" id="3.2.1.4" evidence="2"/>
<evidence type="ECO:0000256" key="8">
    <source>
        <dbReference type="RuleBase" id="RU361153"/>
    </source>
</evidence>
<dbReference type="PROSITE" id="PS00659">
    <property type="entry name" value="GLYCOSYL_HYDROL_F5"/>
    <property type="match status" value="1"/>
</dbReference>
<evidence type="ECO:0000256" key="4">
    <source>
        <dbReference type="ARBA" id="ARBA00023001"/>
    </source>
</evidence>
<accession>A0ABT2SPK0</accession>
<evidence type="ECO:0000256" key="5">
    <source>
        <dbReference type="ARBA" id="ARBA00023277"/>
    </source>
</evidence>